<accession>A0A6C2UE30</accession>
<evidence type="ECO:0000259" key="5">
    <source>
        <dbReference type="Pfam" id="PF00884"/>
    </source>
</evidence>
<dbReference type="InterPro" id="IPR050738">
    <property type="entry name" value="Sulfatase"/>
</dbReference>
<dbReference type="GO" id="GO:0004065">
    <property type="term" value="F:arylsulfatase activity"/>
    <property type="evidence" value="ECO:0007669"/>
    <property type="project" value="TreeGrafter"/>
</dbReference>
<reference evidence="6 7" key="1">
    <citation type="submission" date="2019-04" db="EMBL/GenBank/DDBJ databases">
        <authorList>
            <person name="Van Vliet M D."/>
        </authorList>
    </citation>
    <scope>NUCLEOTIDE SEQUENCE [LARGE SCALE GENOMIC DNA]</scope>
    <source>
        <strain evidence="6 7">F21</strain>
    </source>
</reference>
<dbReference type="PANTHER" id="PTHR42693">
    <property type="entry name" value="ARYLSULFATASE FAMILY MEMBER"/>
    <property type="match status" value="1"/>
</dbReference>
<proteinExistence type="inferred from homology"/>
<dbReference type="PANTHER" id="PTHR42693:SF53">
    <property type="entry name" value="ENDO-4-O-SULFATASE"/>
    <property type="match status" value="1"/>
</dbReference>
<feature type="domain" description="Sulfatase N-terminal" evidence="5">
    <location>
        <begin position="27"/>
        <end position="349"/>
    </location>
</feature>
<dbReference type="RefSeq" id="WP_136059673.1">
    <property type="nucleotide sequence ID" value="NZ_CAAHFH010000001.1"/>
</dbReference>
<evidence type="ECO:0000256" key="4">
    <source>
        <dbReference type="ARBA" id="ARBA00022837"/>
    </source>
</evidence>
<dbReference type="EMBL" id="CAAHFH010000001">
    <property type="protein sequence ID" value="VGO18159.1"/>
    <property type="molecule type" value="Genomic_DNA"/>
</dbReference>
<gene>
    <name evidence="6" type="primary">atsA_14</name>
    <name evidence="6" type="ORF">SCARR_00210</name>
</gene>
<keyword evidence="2" id="KW-0479">Metal-binding</keyword>
<dbReference type="CDD" id="cd16146">
    <property type="entry name" value="ARS_like"/>
    <property type="match status" value="1"/>
</dbReference>
<dbReference type="PROSITE" id="PS00523">
    <property type="entry name" value="SULFATASE_1"/>
    <property type="match status" value="1"/>
</dbReference>
<evidence type="ECO:0000313" key="6">
    <source>
        <dbReference type="EMBL" id="VGO18159.1"/>
    </source>
</evidence>
<dbReference type="SUPFAM" id="SSF53649">
    <property type="entry name" value="Alkaline phosphatase-like"/>
    <property type="match status" value="1"/>
</dbReference>
<keyword evidence="7" id="KW-1185">Reference proteome</keyword>
<dbReference type="Pfam" id="PF00884">
    <property type="entry name" value="Sulfatase"/>
    <property type="match status" value="1"/>
</dbReference>
<dbReference type="Gene3D" id="3.40.720.10">
    <property type="entry name" value="Alkaline Phosphatase, subunit A"/>
    <property type="match status" value="1"/>
</dbReference>
<keyword evidence="3" id="KW-0378">Hydrolase</keyword>
<keyword evidence="4" id="KW-0106">Calcium</keyword>
<evidence type="ECO:0000256" key="1">
    <source>
        <dbReference type="ARBA" id="ARBA00008779"/>
    </source>
</evidence>
<dbReference type="GO" id="GO:0046872">
    <property type="term" value="F:metal ion binding"/>
    <property type="evidence" value="ECO:0007669"/>
    <property type="project" value="UniProtKB-KW"/>
</dbReference>
<dbReference type="Proteomes" id="UP000346198">
    <property type="component" value="Unassembled WGS sequence"/>
</dbReference>
<dbReference type="InterPro" id="IPR000917">
    <property type="entry name" value="Sulfatase_N"/>
</dbReference>
<comment type="similarity">
    <text evidence="1">Belongs to the sulfatase family.</text>
</comment>
<protein>
    <submittedName>
        <fullName evidence="6">Arylsulfatase</fullName>
    </submittedName>
</protein>
<sequence length="601" mass="68055">MKTIALLVTTLFTIGFLSVGAVSAKHPNVILIVTDDQGYGDLSCHGNPIVKTPALDTLYNESIRFTDFHVSSICTPSRSQILTGQDACRNGAFAWGYSREIIHEDVPLMPEIFKANGYATGHFGKWHLGDNYPFRPIDRGFDESIKHGGASIFQTPDYWDNDCVDDHYEHNGKIRQFKGYCTDVWFEETRKFILNNMKKNKPFFVYLPTNAPHSPHIVSEKYSRVYAEALENIYGNREAGLATDIREKVAIYFGMIANVDENISKLDTFLKKSGLYENTILIFMSDNGTTVGSFVYNAEMKGRKKSLYEGGHRVPFFIRWPKAKLNTGTDVDVLTHAQDILPTLIDLCGLDYMSGEFDGQTLKPLLESRQTQLGDRILVMQNAMAPLPEKYKATIMWNKWRLIKNRELYDVHADPGQANDVAVQNPEIVNSLQMHYEKWWEGVQDSLGRVPAIPVGGEQCKNITLTCFDWHGFEGEGNVTIQPTVRMGGSANGNWNIEVLEDGEYEVRCSRWPEEAETPMVSGMPEHQTLTMMYPEGKALPIAWSVFQVGDDEQVVKVKASDLWSSAVFNLKKGRYSLRATLMDKEKELICGAYYAYIRKM</sequence>
<evidence type="ECO:0000313" key="7">
    <source>
        <dbReference type="Proteomes" id="UP000346198"/>
    </source>
</evidence>
<dbReference type="InterPro" id="IPR024607">
    <property type="entry name" value="Sulfatase_CS"/>
</dbReference>
<dbReference type="Gene3D" id="3.30.1120.10">
    <property type="match status" value="1"/>
</dbReference>
<dbReference type="AlphaFoldDB" id="A0A6C2UE30"/>
<name>A0A6C2UE30_9BACT</name>
<evidence type="ECO:0000256" key="3">
    <source>
        <dbReference type="ARBA" id="ARBA00022801"/>
    </source>
</evidence>
<organism evidence="6 7">
    <name type="scientific">Pontiella sulfatireligans</name>
    <dbReference type="NCBI Taxonomy" id="2750658"/>
    <lineage>
        <taxon>Bacteria</taxon>
        <taxon>Pseudomonadati</taxon>
        <taxon>Kiritimatiellota</taxon>
        <taxon>Kiritimatiellia</taxon>
        <taxon>Kiritimatiellales</taxon>
        <taxon>Pontiellaceae</taxon>
        <taxon>Pontiella</taxon>
    </lineage>
</organism>
<evidence type="ECO:0000256" key="2">
    <source>
        <dbReference type="ARBA" id="ARBA00022723"/>
    </source>
</evidence>
<dbReference type="InterPro" id="IPR017850">
    <property type="entry name" value="Alkaline_phosphatase_core_sf"/>
</dbReference>